<feature type="binding site" evidence="4">
    <location>
        <position position="279"/>
    </location>
    <ligand>
        <name>pyridoxal 5'-phosphate</name>
        <dbReference type="ChEBI" id="CHEBI:597326"/>
    </ligand>
</feature>
<comment type="catalytic activity">
    <reaction evidence="4 6">
        <text>L-kynurenine + H2O = anthranilate + L-alanine + H(+)</text>
        <dbReference type="Rhea" id="RHEA:16813"/>
        <dbReference type="ChEBI" id="CHEBI:15377"/>
        <dbReference type="ChEBI" id="CHEBI:15378"/>
        <dbReference type="ChEBI" id="CHEBI:16567"/>
        <dbReference type="ChEBI" id="CHEBI:57959"/>
        <dbReference type="ChEBI" id="CHEBI:57972"/>
        <dbReference type="EC" id="3.7.1.3"/>
    </reaction>
</comment>
<dbReference type="GO" id="GO:0019441">
    <property type="term" value="P:L-tryptophan catabolic process to kynurenine"/>
    <property type="evidence" value="ECO:0007669"/>
    <property type="project" value="TreeGrafter"/>
</dbReference>
<comment type="caution">
    <text evidence="7">The sequence shown here is derived from an EMBL/GenBank/DDBJ whole genome shotgun (WGS) entry which is preliminary data.</text>
</comment>
<feature type="binding site" evidence="4">
    <location>
        <position position="102"/>
    </location>
    <ligand>
        <name>pyridoxal 5'-phosphate</name>
        <dbReference type="ChEBI" id="CHEBI:597326"/>
    </ligand>
</feature>
<dbReference type="AlphaFoldDB" id="A0A919Q813"/>
<keyword evidence="3 4" id="KW-0663">Pyridoxal phosphate</keyword>
<comment type="cofactor">
    <cofactor evidence="4 6">
        <name>pyridoxal 5'-phosphate</name>
        <dbReference type="ChEBI" id="CHEBI:597326"/>
    </cofactor>
</comment>
<dbReference type="Gene3D" id="3.90.1150.10">
    <property type="entry name" value="Aspartate Aminotransferase, domain 1"/>
    <property type="match status" value="1"/>
</dbReference>
<comment type="catalytic activity">
    <reaction evidence="6">
        <text>3-hydroxy-L-kynurenine + H2O = 3-hydroxyanthranilate + L-alanine + H(+)</text>
        <dbReference type="Rhea" id="RHEA:25143"/>
        <dbReference type="ChEBI" id="CHEBI:15377"/>
        <dbReference type="ChEBI" id="CHEBI:15378"/>
        <dbReference type="ChEBI" id="CHEBI:36559"/>
        <dbReference type="ChEBI" id="CHEBI:57972"/>
        <dbReference type="ChEBI" id="CHEBI:58125"/>
        <dbReference type="EC" id="3.7.1.3"/>
    </reaction>
</comment>
<evidence type="ECO:0000256" key="6">
    <source>
        <dbReference type="PIRNR" id="PIRNR038800"/>
    </source>
</evidence>
<evidence type="ECO:0000256" key="1">
    <source>
        <dbReference type="ARBA" id="ARBA00022642"/>
    </source>
</evidence>
<dbReference type="SUPFAM" id="SSF53383">
    <property type="entry name" value="PLP-dependent transferases"/>
    <property type="match status" value="1"/>
</dbReference>
<dbReference type="Pfam" id="PF22580">
    <property type="entry name" value="KYNU_C"/>
    <property type="match status" value="1"/>
</dbReference>
<dbReference type="InterPro" id="IPR015421">
    <property type="entry name" value="PyrdxlP-dep_Trfase_major"/>
</dbReference>
<evidence type="ECO:0000256" key="5">
    <source>
        <dbReference type="NCBIfam" id="TIGR01814"/>
    </source>
</evidence>
<dbReference type="InterPro" id="IPR015424">
    <property type="entry name" value="PyrdxlP-dep_Trfase"/>
</dbReference>
<dbReference type="GO" id="GO:0009435">
    <property type="term" value="P:NAD+ biosynthetic process"/>
    <property type="evidence" value="ECO:0007669"/>
    <property type="project" value="UniProtKB-UniRule"/>
</dbReference>
<proteinExistence type="inferred from homology"/>
<dbReference type="GO" id="GO:0097053">
    <property type="term" value="P:L-kynurenine catabolic process"/>
    <property type="evidence" value="ECO:0007669"/>
    <property type="project" value="UniProtKB-UniRule"/>
</dbReference>
<dbReference type="NCBIfam" id="TIGR01814">
    <property type="entry name" value="kynureninase"/>
    <property type="match status" value="1"/>
</dbReference>
<reference evidence="7" key="1">
    <citation type="submission" date="2021-01" db="EMBL/GenBank/DDBJ databases">
        <title>Whole genome shotgun sequence of Acrocarpospora phusangensis NBRC 108782.</title>
        <authorList>
            <person name="Komaki H."/>
            <person name="Tamura T."/>
        </authorList>
    </citation>
    <scope>NUCLEOTIDE SEQUENCE</scope>
    <source>
        <strain evidence="7">NBRC 108782</strain>
    </source>
</reference>
<sequence length="409" mass="44362">MMGYMSITRAGCAALDAADPISDFRDEFVLPDGVVYLLGNSLGALPRRTAAKVAHAVTAEWGQDLGASWNTAGWWNLPETTGDRIAPLIGAGPGEVLAADCTSMMIFKAVSAALALRPGRNVIVSDSENFPTDQYVVQGVAQAFGREIREIGPQAPLEDALGPGVAAVVLSHVDYRTGAVRDMAEVTRRVHESGALMIWDLCHSTGAVLVDITGADFAVGCTYKYLNGGPGAPAYIYVAPRHQEAARNVISGWHGHANPFEFEPGYRPAPGVRRFATGTPPVLAYAALNASLEIWEKVDMRAVRAKSVALTELFIELTDHLGLELASPRHAGERGSQVSFRHPEGYPIMRALIDMGVHGDFRAPDLIRFGFAPLYLRYVDVYDAANTLAEVLSKELWREDRYQKRLTVT</sequence>
<dbReference type="EC" id="3.7.1.3" evidence="4 5"/>
<dbReference type="GO" id="GO:0043420">
    <property type="term" value="P:anthranilate metabolic process"/>
    <property type="evidence" value="ECO:0007669"/>
    <property type="project" value="TreeGrafter"/>
</dbReference>
<feature type="binding site" evidence="4">
    <location>
        <begin position="130"/>
        <end position="133"/>
    </location>
    <ligand>
        <name>pyridoxal 5'-phosphate</name>
        <dbReference type="ChEBI" id="CHEBI:597326"/>
    </ligand>
</feature>
<evidence type="ECO:0000256" key="3">
    <source>
        <dbReference type="ARBA" id="ARBA00022898"/>
    </source>
</evidence>
<dbReference type="PANTHER" id="PTHR14084:SF0">
    <property type="entry name" value="KYNURENINASE"/>
    <property type="match status" value="1"/>
</dbReference>
<comment type="pathway">
    <text evidence="4 6">Cofactor biosynthesis; NAD(+) biosynthesis; quinolinate from L-kynurenine: step 2/3.</text>
</comment>
<evidence type="ECO:0000256" key="4">
    <source>
        <dbReference type="HAMAP-Rule" id="MF_01970"/>
    </source>
</evidence>
<feature type="binding site" evidence="4">
    <location>
        <position position="253"/>
    </location>
    <ligand>
        <name>pyridoxal 5'-phosphate</name>
        <dbReference type="ChEBI" id="CHEBI:597326"/>
    </ligand>
</feature>
<keyword evidence="8" id="KW-1185">Reference proteome</keyword>
<dbReference type="EMBL" id="BOOA01000012">
    <property type="protein sequence ID" value="GIH23693.1"/>
    <property type="molecule type" value="Genomic_DNA"/>
</dbReference>
<comment type="caution">
    <text evidence="4">Lacks conserved residue(s) required for the propagation of feature annotation.</text>
</comment>
<name>A0A919Q813_9ACTN</name>
<feature type="modified residue" description="N6-(pyridoxal phosphate)lysine" evidence="4">
    <location>
        <position position="224"/>
    </location>
</feature>
<dbReference type="Proteomes" id="UP000640052">
    <property type="component" value="Unassembled WGS sequence"/>
</dbReference>
<protein>
    <recommendedName>
        <fullName evidence="4 5">Kynureninase</fullName>
        <ecNumber evidence="4 5">3.7.1.3</ecNumber>
    </recommendedName>
    <alternativeName>
        <fullName evidence="4">L-kynurenine hydrolase</fullName>
    </alternativeName>
</protein>
<comment type="similarity">
    <text evidence="4 6">Belongs to the kynureninase family.</text>
</comment>
<comment type="pathway">
    <text evidence="4 6">Amino-acid degradation; L-kynurenine degradation; L-alanine and anthranilate from L-kynurenine: step 1/1.</text>
</comment>
<dbReference type="PIRSF" id="PIRSF038800">
    <property type="entry name" value="KYNU"/>
    <property type="match status" value="1"/>
</dbReference>
<dbReference type="Gene3D" id="3.40.640.10">
    <property type="entry name" value="Type I PLP-dependent aspartate aminotransferase-like (Major domain)"/>
    <property type="match status" value="1"/>
</dbReference>
<feature type="binding site" evidence="4">
    <location>
        <position position="103"/>
    </location>
    <ligand>
        <name>pyridoxal 5'-phosphate</name>
        <dbReference type="ChEBI" id="CHEBI:597326"/>
    </ligand>
</feature>
<feature type="binding site" evidence="4">
    <location>
        <position position="203"/>
    </location>
    <ligand>
        <name>pyridoxal 5'-phosphate</name>
        <dbReference type="ChEBI" id="CHEBI:597326"/>
    </ligand>
</feature>
<dbReference type="InterPro" id="IPR010111">
    <property type="entry name" value="Kynureninase"/>
</dbReference>
<dbReference type="InterPro" id="IPR015422">
    <property type="entry name" value="PyrdxlP-dep_Trfase_small"/>
</dbReference>
<gene>
    <name evidence="4 7" type="primary">kynU</name>
    <name evidence="7" type="ORF">Aph01nite_20030</name>
</gene>
<feature type="binding site" evidence="4">
    <location>
        <position position="200"/>
    </location>
    <ligand>
        <name>pyridoxal 5'-phosphate</name>
        <dbReference type="ChEBI" id="CHEBI:597326"/>
    </ligand>
</feature>
<dbReference type="GO" id="GO:0030429">
    <property type="term" value="F:kynureninase activity"/>
    <property type="evidence" value="ECO:0007669"/>
    <property type="project" value="UniProtKB-UniRule"/>
</dbReference>
<keyword evidence="2 4" id="KW-0378">Hydrolase</keyword>
<comment type="subunit">
    <text evidence="4 6">Homodimer.</text>
</comment>
<dbReference type="HAMAP" id="MF_01970">
    <property type="entry name" value="Kynureninase"/>
    <property type="match status" value="1"/>
</dbReference>
<evidence type="ECO:0000256" key="2">
    <source>
        <dbReference type="ARBA" id="ARBA00022801"/>
    </source>
</evidence>
<accession>A0A919Q813</accession>
<feature type="binding site" evidence="4">
    <location>
        <position position="223"/>
    </location>
    <ligand>
        <name>pyridoxal 5'-phosphate</name>
        <dbReference type="ChEBI" id="CHEBI:597326"/>
    </ligand>
</feature>
<dbReference type="GO" id="GO:0019805">
    <property type="term" value="P:quinolinate biosynthetic process"/>
    <property type="evidence" value="ECO:0007669"/>
    <property type="project" value="UniProtKB-UniRule"/>
</dbReference>
<evidence type="ECO:0000313" key="7">
    <source>
        <dbReference type="EMBL" id="GIH23693.1"/>
    </source>
</evidence>
<evidence type="ECO:0000313" key="8">
    <source>
        <dbReference type="Proteomes" id="UP000640052"/>
    </source>
</evidence>
<organism evidence="7 8">
    <name type="scientific">Acrocarpospora phusangensis</name>
    <dbReference type="NCBI Taxonomy" id="1070424"/>
    <lineage>
        <taxon>Bacteria</taxon>
        <taxon>Bacillati</taxon>
        <taxon>Actinomycetota</taxon>
        <taxon>Actinomycetes</taxon>
        <taxon>Streptosporangiales</taxon>
        <taxon>Streptosporangiaceae</taxon>
        <taxon>Acrocarpospora</taxon>
    </lineage>
</organism>
<keyword evidence="1 4" id="KW-0662">Pyridine nucleotide biosynthesis</keyword>
<dbReference type="PANTHER" id="PTHR14084">
    <property type="entry name" value="KYNURENINASE"/>
    <property type="match status" value="1"/>
</dbReference>
<dbReference type="GO" id="GO:0005737">
    <property type="term" value="C:cytoplasm"/>
    <property type="evidence" value="ECO:0007669"/>
    <property type="project" value="UniProtKB-UniRule"/>
</dbReference>
<dbReference type="GO" id="GO:0030170">
    <property type="term" value="F:pyridoxal phosphate binding"/>
    <property type="evidence" value="ECO:0007669"/>
    <property type="project" value="UniProtKB-UniRule"/>
</dbReference>
<comment type="function">
    <text evidence="4 6">Catalyzes the cleavage of L-kynurenine (L-Kyn) and L-3-hydroxykynurenine (L-3OHKyn) into anthranilic acid (AA) and 3-hydroxyanthranilic acid (3-OHAA), respectively.</text>
</comment>